<feature type="compositionally biased region" description="Basic and acidic residues" evidence="1">
    <location>
        <begin position="119"/>
        <end position="128"/>
    </location>
</feature>
<keyword evidence="3" id="KW-1185">Reference proteome</keyword>
<dbReference type="OrthoDB" id="5232891at2759"/>
<reference evidence="2" key="1">
    <citation type="submission" date="2019-01" db="EMBL/GenBank/DDBJ databases">
        <title>Colletotrichum abscissum LGMF1257.</title>
        <authorList>
            <person name="Baroncelli R."/>
        </authorList>
    </citation>
    <scope>NUCLEOTIDE SEQUENCE</scope>
    <source>
        <strain evidence="2">Ca142</strain>
    </source>
</reference>
<accession>A0A9P9XHB2</accession>
<organism evidence="2 3">
    <name type="scientific">Colletotrichum abscissum</name>
    <dbReference type="NCBI Taxonomy" id="1671311"/>
    <lineage>
        <taxon>Eukaryota</taxon>
        <taxon>Fungi</taxon>
        <taxon>Dikarya</taxon>
        <taxon>Ascomycota</taxon>
        <taxon>Pezizomycotina</taxon>
        <taxon>Sordariomycetes</taxon>
        <taxon>Hypocreomycetidae</taxon>
        <taxon>Glomerellales</taxon>
        <taxon>Glomerellaceae</taxon>
        <taxon>Colletotrichum</taxon>
        <taxon>Colletotrichum acutatum species complex</taxon>
    </lineage>
</organism>
<feature type="compositionally biased region" description="Low complexity" evidence="1">
    <location>
        <begin position="326"/>
        <end position="338"/>
    </location>
</feature>
<gene>
    <name evidence="2" type="ORF">CABS02_06567</name>
</gene>
<feature type="compositionally biased region" description="Low complexity" evidence="1">
    <location>
        <begin position="235"/>
        <end position="248"/>
    </location>
</feature>
<feature type="compositionally biased region" description="Basic residues" evidence="1">
    <location>
        <begin position="26"/>
        <end position="37"/>
    </location>
</feature>
<feature type="compositionally biased region" description="Pro residues" evidence="1">
    <location>
        <begin position="12"/>
        <end position="24"/>
    </location>
</feature>
<evidence type="ECO:0008006" key="4">
    <source>
        <dbReference type="Google" id="ProtNLM"/>
    </source>
</evidence>
<evidence type="ECO:0000313" key="3">
    <source>
        <dbReference type="Proteomes" id="UP001056436"/>
    </source>
</evidence>
<dbReference type="Proteomes" id="UP001056436">
    <property type="component" value="Unassembled WGS sequence"/>
</dbReference>
<feature type="region of interest" description="Disordered" evidence="1">
    <location>
        <begin position="150"/>
        <end position="175"/>
    </location>
</feature>
<feature type="region of interest" description="Disordered" evidence="1">
    <location>
        <begin position="226"/>
        <end position="271"/>
    </location>
</feature>
<dbReference type="AlphaFoldDB" id="A0A9P9XHB2"/>
<feature type="region of interest" description="Disordered" evidence="1">
    <location>
        <begin position="306"/>
        <end position="338"/>
    </location>
</feature>
<sequence>MDRRSHAQSLAPPAPISNNPPEPPQRLRRRLQKKLLSIRRPAPIDPVASNKLNTGVAVAAQQAGTIGQPSLRLSPDLSDAKWHAYLGDSNAVQDPTSKSQSKPQSKSQSKSKPLPARPRTPEKPRKVSFDTTPPAPAIIPEFSHLAVSNLTPRPSLDSSLSSPTSSISTRSSMRRHAKTPIYAIGQLEKASYGRSAKTAEKVTSVDLIANQYRDLLETQDASSIYTDAHSDPFPSRQSLHSQISSSTTRSRHSAGETPAEQLRRDIFSPAPAPLRRASAAYSRSPRSDDGTLVAFDEEAIYFKPLSFSPEPSLTPPPPPRNRARLNRNSSSQGGSNQNLSLQIAMDLLTRELSTSMLDNSHKTGTDVSSLQVWVMIEAYERLRDQVLEARRQTDDAQNLETVFDTWLKALYNLHDQMTSDAASRGSNYDEA</sequence>
<comment type="caution">
    <text evidence="2">The sequence shown here is derived from an EMBL/GenBank/DDBJ whole genome shotgun (WGS) entry which is preliminary data.</text>
</comment>
<feature type="region of interest" description="Disordered" evidence="1">
    <location>
        <begin position="84"/>
        <end position="135"/>
    </location>
</feature>
<feature type="compositionally biased region" description="Low complexity" evidence="1">
    <location>
        <begin position="150"/>
        <end position="171"/>
    </location>
</feature>
<evidence type="ECO:0000256" key="1">
    <source>
        <dbReference type="SAM" id="MobiDB-lite"/>
    </source>
</evidence>
<feature type="compositionally biased region" description="Low complexity" evidence="1">
    <location>
        <begin position="97"/>
        <end position="113"/>
    </location>
</feature>
<evidence type="ECO:0000313" key="2">
    <source>
        <dbReference type="EMBL" id="KAI3553212.1"/>
    </source>
</evidence>
<dbReference type="EMBL" id="SDAQ01000032">
    <property type="protein sequence ID" value="KAI3553212.1"/>
    <property type="molecule type" value="Genomic_DNA"/>
</dbReference>
<protein>
    <recommendedName>
        <fullName evidence="4">Mating-type switching protein swi10</fullName>
    </recommendedName>
</protein>
<proteinExistence type="predicted"/>
<feature type="region of interest" description="Disordered" evidence="1">
    <location>
        <begin position="1"/>
        <end position="52"/>
    </location>
</feature>
<name>A0A9P9XHB2_9PEZI</name>